<organism evidence="2 3">
    <name type="scientific">[Emmonsia] crescens</name>
    <dbReference type="NCBI Taxonomy" id="73230"/>
    <lineage>
        <taxon>Eukaryota</taxon>
        <taxon>Fungi</taxon>
        <taxon>Dikarya</taxon>
        <taxon>Ascomycota</taxon>
        <taxon>Pezizomycotina</taxon>
        <taxon>Eurotiomycetes</taxon>
        <taxon>Eurotiomycetidae</taxon>
        <taxon>Onygenales</taxon>
        <taxon>Ajellomycetaceae</taxon>
        <taxon>Emergomyces</taxon>
    </lineage>
</organism>
<dbReference type="AlphaFoldDB" id="A0A2B7Z9E7"/>
<evidence type="ECO:0000313" key="3">
    <source>
        <dbReference type="Proteomes" id="UP000226031"/>
    </source>
</evidence>
<protein>
    <submittedName>
        <fullName evidence="2">Uncharacterized protein</fullName>
    </submittedName>
</protein>
<gene>
    <name evidence="2" type="ORF">GX50_07032</name>
</gene>
<accession>A0A2B7Z9E7</accession>
<proteinExistence type="predicted"/>
<keyword evidence="3" id="KW-1185">Reference proteome</keyword>
<comment type="caution">
    <text evidence="2">The sequence shown here is derived from an EMBL/GenBank/DDBJ whole genome shotgun (WGS) entry which is preliminary data.</text>
</comment>
<dbReference type="EMBL" id="PDND01000186">
    <property type="protein sequence ID" value="PGH30205.1"/>
    <property type="molecule type" value="Genomic_DNA"/>
</dbReference>
<dbReference type="Gene3D" id="1.20.5.170">
    <property type="match status" value="1"/>
</dbReference>
<dbReference type="STRING" id="73230.A0A2B7Z9E7"/>
<name>A0A2B7Z9E7_9EURO</name>
<sequence length="727" mass="82084">MGFYLLVGVFTLFTGIGFYHPVPLTNIHPERHLSERLVGALQLTATGECAARLYNYFTTPYHNDGDAYVFETDPKAHETYTTTHIPILEQFQQENAQRTPQDFQIPLQTVAVFVTSIVTDQHEASQTIMADNIYEVPTNPEWVLSRWGLLLEDEILRNPNMYTTIILLFAFGIWLLSHSRRHAKVSESHDTTLLPSKGTNAEFVETLTRLFELISRQNNTANTTTTSEAFNSSLQHLQEQVNQLQREQGSKISCARFSSLGDLVDDLKNKMALQPDLEALSAKVEASDSGLQSLKKHIDHLLKAPHLKPTGAELTPLSTQVPDLKLKYTSKSDFDQLSTKSIEMMDVLNLQDTKFQQAVDRWNEFTTWLQELQVDIQDLRIVFETKGKEVKDLTIGFAQLKEKQTENHRGAQLTLMDTNATILEAKKKITSSDTRMGELAQEINTLKEHTKNSKKTEISTIVLADQIGEVQAKMASTEMTIQKLVREWEMWMQVDNVSEGDGSTQAPNLQIMDLRAKVESYENAVTTMTGNLDTLKNSTADGSSNLTNQRLADDLAALKNVKHDPNDQFELLREKVESYENAANTLTRDLGNLKNATLESNSHTDELQRKVKSHEATVQRLDNDLRVFKNGKRDPNNEIKQIQEKVNLCDTAIGRLTKNLENLKIYQQSSSQPEMGADVKMERLRSTLNQVDTIALATRSDVERNTIQIKKVELSTQPVTACSLNMA</sequence>
<dbReference type="VEuPathDB" id="FungiDB:EMCG_03733"/>
<reference evidence="2 3" key="1">
    <citation type="submission" date="2017-10" db="EMBL/GenBank/DDBJ databases">
        <title>Comparative genomics in systemic dimorphic fungi from Ajellomycetaceae.</title>
        <authorList>
            <person name="Munoz J.F."/>
            <person name="Mcewen J.G."/>
            <person name="Clay O.K."/>
            <person name="Cuomo C.A."/>
        </authorList>
    </citation>
    <scope>NUCLEOTIDE SEQUENCE [LARGE SCALE GENOMIC DNA]</scope>
    <source>
        <strain evidence="2 3">UAMH4076</strain>
    </source>
</reference>
<dbReference type="Proteomes" id="UP000226031">
    <property type="component" value="Unassembled WGS sequence"/>
</dbReference>
<evidence type="ECO:0000313" key="2">
    <source>
        <dbReference type="EMBL" id="PGH30205.1"/>
    </source>
</evidence>
<feature type="coiled-coil region" evidence="1">
    <location>
        <begin position="569"/>
        <end position="624"/>
    </location>
</feature>
<evidence type="ECO:0000256" key="1">
    <source>
        <dbReference type="SAM" id="Coils"/>
    </source>
</evidence>
<keyword evidence="1" id="KW-0175">Coiled coil</keyword>